<organism evidence="9 10">
    <name type="scientific">Dimargaris verticillata</name>
    <dbReference type="NCBI Taxonomy" id="2761393"/>
    <lineage>
        <taxon>Eukaryota</taxon>
        <taxon>Fungi</taxon>
        <taxon>Fungi incertae sedis</taxon>
        <taxon>Zoopagomycota</taxon>
        <taxon>Kickxellomycotina</taxon>
        <taxon>Dimargaritomycetes</taxon>
        <taxon>Dimargaritales</taxon>
        <taxon>Dimargaritaceae</taxon>
        <taxon>Dimargaris</taxon>
    </lineage>
</organism>
<keyword evidence="6" id="KW-0539">Nucleus</keyword>
<dbReference type="NCBIfam" id="NF001679">
    <property type="entry name" value="PRK00440.1"/>
    <property type="match status" value="1"/>
</dbReference>
<feature type="domain" description="AAA+ ATPase" evidence="8">
    <location>
        <begin position="50"/>
        <end position="186"/>
    </location>
</feature>
<gene>
    <name evidence="9" type="primary">RFC4</name>
    <name evidence="9" type="ORF">H4R34_004892</name>
</gene>
<dbReference type="PANTHER" id="PTHR11669:SF5">
    <property type="entry name" value="REPLICATION FACTOR C SUBUNIT 2"/>
    <property type="match status" value="1"/>
</dbReference>
<dbReference type="CDD" id="cd18140">
    <property type="entry name" value="HLD_clamp_RFC"/>
    <property type="match status" value="1"/>
</dbReference>
<dbReference type="PANTHER" id="PTHR11669">
    <property type="entry name" value="REPLICATION FACTOR C / DNA POLYMERASE III GAMMA-TAU SUBUNIT"/>
    <property type="match status" value="1"/>
</dbReference>
<proteinExistence type="inferred from homology"/>
<evidence type="ECO:0000256" key="3">
    <source>
        <dbReference type="ARBA" id="ARBA00022705"/>
    </source>
</evidence>
<dbReference type="InterPro" id="IPR003959">
    <property type="entry name" value="ATPase_AAA_core"/>
</dbReference>
<evidence type="ECO:0000256" key="1">
    <source>
        <dbReference type="ARBA" id="ARBA00004123"/>
    </source>
</evidence>
<evidence type="ECO:0000256" key="2">
    <source>
        <dbReference type="ARBA" id="ARBA00005378"/>
    </source>
</evidence>
<dbReference type="SMART" id="SM00382">
    <property type="entry name" value="AAA"/>
    <property type="match status" value="1"/>
</dbReference>
<keyword evidence="10" id="KW-1185">Reference proteome</keyword>
<dbReference type="GO" id="GO:0003689">
    <property type="term" value="F:DNA clamp loader activity"/>
    <property type="evidence" value="ECO:0007669"/>
    <property type="project" value="TreeGrafter"/>
</dbReference>
<comment type="subcellular location">
    <subcellularLocation>
        <location evidence="1">Nucleus</location>
    </subcellularLocation>
</comment>
<dbReference type="InterPro" id="IPR047854">
    <property type="entry name" value="RFC_lid"/>
</dbReference>
<accession>A0A9W8B3E1</accession>
<protein>
    <recommendedName>
        <fullName evidence="7">Replication factor C subunit 4</fullName>
    </recommendedName>
</protein>
<dbReference type="AlphaFoldDB" id="A0A9W8B3E1"/>
<dbReference type="InterPro" id="IPR013748">
    <property type="entry name" value="Rep_factorC_C"/>
</dbReference>
<dbReference type="InterPro" id="IPR003593">
    <property type="entry name" value="AAA+_ATPase"/>
</dbReference>
<dbReference type="GO" id="GO:0006271">
    <property type="term" value="P:DNA strand elongation involved in DNA replication"/>
    <property type="evidence" value="ECO:0007669"/>
    <property type="project" value="UniProtKB-ARBA"/>
</dbReference>
<dbReference type="GO" id="GO:0005524">
    <property type="term" value="F:ATP binding"/>
    <property type="evidence" value="ECO:0007669"/>
    <property type="project" value="UniProtKB-KW"/>
</dbReference>
<dbReference type="GO" id="GO:0031391">
    <property type="term" value="C:Elg1 RFC-like complex"/>
    <property type="evidence" value="ECO:0007669"/>
    <property type="project" value="TreeGrafter"/>
</dbReference>
<dbReference type="GO" id="GO:0005663">
    <property type="term" value="C:DNA replication factor C complex"/>
    <property type="evidence" value="ECO:0007669"/>
    <property type="project" value="TreeGrafter"/>
</dbReference>
<dbReference type="GO" id="GO:0016887">
    <property type="term" value="F:ATP hydrolysis activity"/>
    <property type="evidence" value="ECO:0007669"/>
    <property type="project" value="InterPro"/>
</dbReference>
<evidence type="ECO:0000256" key="4">
    <source>
        <dbReference type="ARBA" id="ARBA00022741"/>
    </source>
</evidence>
<evidence type="ECO:0000256" key="7">
    <source>
        <dbReference type="ARBA" id="ARBA00070186"/>
    </source>
</evidence>
<name>A0A9W8B3E1_9FUNG</name>
<dbReference type="Pfam" id="PF08542">
    <property type="entry name" value="Rep_fac_C"/>
    <property type="match status" value="1"/>
</dbReference>
<sequence>MAATTSASKRAAQDTYSLPWVEKYRPVLLKDIVGNEETVQRLQVIAQDGNMPNLIISGPPGIGKTTSVLCLAYELLGPAYKEAVLELNASDDRGIDVVRNRIKMFAQKKVTLPAGRHKLIILDEADSMTSGAQQALRRTMEIYSNTTRFALACNISSKIIEPIQSRCAILRYTKLSDKQLTHRLLEICEQEHVSYDAEGLEALVFSAEGDMRQAVNNLQSTVSGFDHVSADNVFKVCDQPHPAVIQNMLAYCSKGQIDDACRLLQTLWRQGYSAVDIITTLFRVVKLDTTLPEAQKLAYVREIGMVHMKVLEGVQTLVQLSGLVARLCKVTTPAQHFEL</sequence>
<reference evidence="9" key="1">
    <citation type="submission" date="2022-07" db="EMBL/GenBank/DDBJ databases">
        <title>Phylogenomic reconstructions and comparative analyses of Kickxellomycotina fungi.</title>
        <authorList>
            <person name="Reynolds N.K."/>
            <person name="Stajich J.E."/>
            <person name="Barry K."/>
            <person name="Grigoriev I.V."/>
            <person name="Crous P."/>
            <person name="Smith M.E."/>
        </authorList>
    </citation>
    <scope>NUCLEOTIDE SEQUENCE</scope>
    <source>
        <strain evidence="9">RSA 567</strain>
    </source>
</reference>
<dbReference type="Gene3D" id="3.40.50.300">
    <property type="entry name" value="P-loop containing nucleotide triphosphate hydrolases"/>
    <property type="match status" value="1"/>
</dbReference>
<comment type="similarity">
    <text evidence="2">Belongs to the activator 1 small subunits family.</text>
</comment>
<evidence type="ECO:0000259" key="8">
    <source>
        <dbReference type="SMART" id="SM00382"/>
    </source>
</evidence>
<comment type="caution">
    <text evidence="9">The sequence shown here is derived from an EMBL/GenBank/DDBJ whole genome shotgun (WGS) entry which is preliminary data.</text>
</comment>
<evidence type="ECO:0000256" key="5">
    <source>
        <dbReference type="ARBA" id="ARBA00022840"/>
    </source>
</evidence>
<keyword evidence="4" id="KW-0547">Nucleotide-binding</keyword>
<evidence type="ECO:0000313" key="10">
    <source>
        <dbReference type="Proteomes" id="UP001151582"/>
    </source>
</evidence>
<keyword evidence="5" id="KW-0067">ATP-binding</keyword>
<dbReference type="GO" id="GO:0031389">
    <property type="term" value="C:Rad17 RFC-like complex"/>
    <property type="evidence" value="ECO:0007669"/>
    <property type="project" value="TreeGrafter"/>
</dbReference>
<dbReference type="EMBL" id="JANBQB010000723">
    <property type="protein sequence ID" value="KAJ1973983.1"/>
    <property type="molecule type" value="Genomic_DNA"/>
</dbReference>
<dbReference type="InterPro" id="IPR027417">
    <property type="entry name" value="P-loop_NTPase"/>
</dbReference>
<dbReference type="InterPro" id="IPR050238">
    <property type="entry name" value="DNA_Rep/Repair_Clamp_Loader"/>
</dbReference>
<dbReference type="SUPFAM" id="SSF52540">
    <property type="entry name" value="P-loop containing nucleoside triphosphate hydrolases"/>
    <property type="match status" value="1"/>
</dbReference>
<evidence type="ECO:0000313" key="9">
    <source>
        <dbReference type="EMBL" id="KAJ1973983.1"/>
    </source>
</evidence>
<dbReference type="FunFam" id="1.20.272.10:FF:000015">
    <property type="entry name" value="Replication factor C subunit 4"/>
    <property type="match status" value="1"/>
</dbReference>
<dbReference type="FunFam" id="1.10.8.60:FF:000012">
    <property type="entry name" value="Replication factor C subunit 4"/>
    <property type="match status" value="1"/>
</dbReference>
<dbReference type="Pfam" id="PF00004">
    <property type="entry name" value="AAA"/>
    <property type="match status" value="1"/>
</dbReference>
<dbReference type="GO" id="GO:0031390">
    <property type="term" value="C:Ctf18 RFC-like complex"/>
    <property type="evidence" value="ECO:0007669"/>
    <property type="project" value="TreeGrafter"/>
</dbReference>
<dbReference type="FunFam" id="3.40.50.300:FF:000107">
    <property type="entry name" value="Replication factor C subunit 4"/>
    <property type="match status" value="1"/>
</dbReference>
<dbReference type="Proteomes" id="UP001151582">
    <property type="component" value="Unassembled WGS sequence"/>
</dbReference>
<dbReference type="GO" id="GO:0006281">
    <property type="term" value="P:DNA repair"/>
    <property type="evidence" value="ECO:0007669"/>
    <property type="project" value="TreeGrafter"/>
</dbReference>
<dbReference type="SUPFAM" id="SSF48019">
    <property type="entry name" value="post-AAA+ oligomerization domain-like"/>
    <property type="match status" value="1"/>
</dbReference>
<dbReference type="InterPro" id="IPR008921">
    <property type="entry name" value="DNA_pol3_clamp-load_cplx_C"/>
</dbReference>
<dbReference type="CDD" id="cd00009">
    <property type="entry name" value="AAA"/>
    <property type="match status" value="1"/>
</dbReference>
<dbReference type="Gene3D" id="1.20.272.10">
    <property type="match status" value="1"/>
</dbReference>
<dbReference type="Gene3D" id="1.10.8.60">
    <property type="match status" value="1"/>
</dbReference>
<dbReference type="OrthoDB" id="4199794at2759"/>
<dbReference type="GO" id="GO:0003677">
    <property type="term" value="F:DNA binding"/>
    <property type="evidence" value="ECO:0007669"/>
    <property type="project" value="InterPro"/>
</dbReference>
<evidence type="ECO:0000256" key="6">
    <source>
        <dbReference type="ARBA" id="ARBA00023242"/>
    </source>
</evidence>
<keyword evidence="3" id="KW-0235">DNA replication</keyword>